<evidence type="ECO:0000313" key="3">
    <source>
        <dbReference type="Proteomes" id="UP001243330"/>
    </source>
</evidence>
<accession>A0AAD9A7W0</accession>
<feature type="chain" id="PRO_5041973376" description="Secreted protein" evidence="1">
    <location>
        <begin position="20"/>
        <end position="212"/>
    </location>
</feature>
<sequence>MKIFCTTLILSFFRAKAIAQIAPIEGYGVADLEWEVEIFPDGRTEIFKGTIEQIVENLQKVNPDWKQDFNISATPEAAAASVNELLGDDGEWAVTKRADWTEFSVSCFGRWQPADGWHIYEGIEYLARLSGKPTNGPGPGNCGRVSCSFNSAIWWCNDAPQTKTLASFFSIASGAGAINRQCVRGNPLINPKVGGQAFHPTNWNVIVNGEWC</sequence>
<protein>
    <recommendedName>
        <fullName evidence="4">Secreted protein</fullName>
    </recommendedName>
</protein>
<evidence type="ECO:0000313" key="2">
    <source>
        <dbReference type="EMBL" id="KAK1842844.1"/>
    </source>
</evidence>
<evidence type="ECO:0000256" key="1">
    <source>
        <dbReference type="SAM" id="SignalP"/>
    </source>
</evidence>
<proteinExistence type="predicted"/>
<keyword evidence="1" id="KW-0732">Signal</keyword>
<evidence type="ECO:0008006" key="4">
    <source>
        <dbReference type="Google" id="ProtNLM"/>
    </source>
</evidence>
<dbReference type="EMBL" id="JAQOWY010000391">
    <property type="protein sequence ID" value="KAK1842844.1"/>
    <property type="molecule type" value="Genomic_DNA"/>
</dbReference>
<keyword evidence="3" id="KW-1185">Reference proteome</keyword>
<dbReference type="PANTHER" id="PTHR35605:SF1">
    <property type="entry name" value="ECP2 EFFECTOR PROTEIN DOMAIN-CONTAINING PROTEIN-RELATED"/>
    <property type="match status" value="1"/>
</dbReference>
<dbReference type="AlphaFoldDB" id="A0AAD9A7W0"/>
<organism evidence="2 3">
    <name type="scientific">Colletotrichum chrysophilum</name>
    <dbReference type="NCBI Taxonomy" id="1836956"/>
    <lineage>
        <taxon>Eukaryota</taxon>
        <taxon>Fungi</taxon>
        <taxon>Dikarya</taxon>
        <taxon>Ascomycota</taxon>
        <taxon>Pezizomycotina</taxon>
        <taxon>Sordariomycetes</taxon>
        <taxon>Hypocreomycetidae</taxon>
        <taxon>Glomerellales</taxon>
        <taxon>Glomerellaceae</taxon>
        <taxon>Colletotrichum</taxon>
        <taxon>Colletotrichum gloeosporioides species complex</taxon>
    </lineage>
</organism>
<gene>
    <name evidence="2" type="ORF">CCHR01_14527</name>
</gene>
<comment type="caution">
    <text evidence="2">The sequence shown here is derived from an EMBL/GenBank/DDBJ whole genome shotgun (WGS) entry which is preliminary data.</text>
</comment>
<name>A0AAD9A7W0_9PEZI</name>
<feature type="signal peptide" evidence="1">
    <location>
        <begin position="1"/>
        <end position="19"/>
    </location>
</feature>
<reference evidence="2" key="1">
    <citation type="submission" date="2023-01" db="EMBL/GenBank/DDBJ databases">
        <title>Colletotrichum chrysophilum M932 genome sequence.</title>
        <authorList>
            <person name="Baroncelli R."/>
        </authorList>
    </citation>
    <scope>NUCLEOTIDE SEQUENCE</scope>
    <source>
        <strain evidence="2">M932</strain>
    </source>
</reference>
<dbReference type="Proteomes" id="UP001243330">
    <property type="component" value="Unassembled WGS sequence"/>
</dbReference>
<dbReference type="PANTHER" id="PTHR35605">
    <property type="entry name" value="ECP2 EFFECTOR PROTEIN DOMAIN-CONTAINING PROTEIN-RELATED"/>
    <property type="match status" value="1"/>
</dbReference>